<protein>
    <submittedName>
        <fullName evidence="1">Uncharacterized protein</fullName>
    </submittedName>
</protein>
<name>A0A7C9N665_9ACTN</name>
<keyword evidence="2" id="KW-1185">Reference proteome</keyword>
<gene>
    <name evidence="1" type="ORF">GT755_38315</name>
</gene>
<accession>A0A7C9N665</accession>
<proteinExistence type="predicted"/>
<dbReference type="Proteomes" id="UP000479526">
    <property type="component" value="Unassembled WGS sequence"/>
</dbReference>
<dbReference type="AlphaFoldDB" id="A0A7C9N665"/>
<evidence type="ECO:0000313" key="2">
    <source>
        <dbReference type="Proteomes" id="UP000479526"/>
    </source>
</evidence>
<organism evidence="1 2">
    <name type="scientific">Herbidospora solisilvae</name>
    <dbReference type="NCBI Taxonomy" id="2696284"/>
    <lineage>
        <taxon>Bacteria</taxon>
        <taxon>Bacillati</taxon>
        <taxon>Actinomycetota</taxon>
        <taxon>Actinomycetes</taxon>
        <taxon>Streptosporangiales</taxon>
        <taxon>Streptosporangiaceae</taxon>
        <taxon>Herbidospora</taxon>
    </lineage>
</organism>
<sequence length="62" mass="6866">MRVTVDLPPTQHRELKAWAAAAAEELGRARVTNQDIMKALLARMFADSTLADQIITDLSKSQ</sequence>
<reference evidence="1 2" key="1">
    <citation type="submission" date="2020-01" db="EMBL/GenBank/DDBJ databases">
        <title>Herbidospora sp. NEAU-GS84 nov., a novel actinomycete isolated from soil.</title>
        <authorList>
            <person name="Han L."/>
        </authorList>
    </citation>
    <scope>NUCLEOTIDE SEQUENCE [LARGE SCALE GENOMIC DNA]</scope>
    <source>
        <strain evidence="1 2">NEAU-GS84</strain>
    </source>
</reference>
<evidence type="ECO:0000313" key="1">
    <source>
        <dbReference type="EMBL" id="NAS27510.1"/>
    </source>
</evidence>
<comment type="caution">
    <text evidence="1">The sequence shown here is derived from an EMBL/GenBank/DDBJ whole genome shotgun (WGS) entry which is preliminary data.</text>
</comment>
<dbReference type="EMBL" id="WXEW01000021">
    <property type="protein sequence ID" value="NAS27510.1"/>
    <property type="molecule type" value="Genomic_DNA"/>
</dbReference>